<dbReference type="PANTHER" id="PTHR34414:SF1">
    <property type="entry name" value="SUBTILISIN-LIKE SERINE PROTEASE"/>
    <property type="match status" value="1"/>
</dbReference>
<organism evidence="3 4">
    <name type="scientific">Peltaster fructicola</name>
    <dbReference type="NCBI Taxonomy" id="286661"/>
    <lineage>
        <taxon>Eukaryota</taxon>
        <taxon>Fungi</taxon>
        <taxon>Dikarya</taxon>
        <taxon>Ascomycota</taxon>
        <taxon>Pezizomycotina</taxon>
        <taxon>Dothideomycetes</taxon>
        <taxon>Dothideomycetes incertae sedis</taxon>
        <taxon>Peltaster</taxon>
    </lineage>
</organism>
<keyword evidence="4" id="KW-1185">Reference proteome</keyword>
<dbReference type="EMBL" id="CP051139">
    <property type="protein sequence ID" value="QIW94961.1"/>
    <property type="molecule type" value="Genomic_DNA"/>
</dbReference>
<protein>
    <submittedName>
        <fullName evidence="3">Uncharacterized protein</fullName>
    </submittedName>
</protein>
<dbReference type="Pfam" id="PF20246">
    <property type="entry name" value="DUF6601"/>
    <property type="match status" value="1"/>
</dbReference>
<evidence type="ECO:0000256" key="2">
    <source>
        <dbReference type="SAM" id="Phobius"/>
    </source>
</evidence>
<dbReference type="AlphaFoldDB" id="A0A6H0XJS1"/>
<feature type="compositionally biased region" description="Basic and acidic residues" evidence="1">
    <location>
        <begin position="149"/>
        <end position="167"/>
    </location>
</feature>
<evidence type="ECO:0000313" key="4">
    <source>
        <dbReference type="Proteomes" id="UP000503462"/>
    </source>
</evidence>
<proteinExistence type="predicted"/>
<evidence type="ECO:0000313" key="3">
    <source>
        <dbReference type="EMBL" id="QIW94961.1"/>
    </source>
</evidence>
<dbReference type="Proteomes" id="UP000503462">
    <property type="component" value="Chromosome 1"/>
</dbReference>
<keyword evidence="2" id="KW-1133">Transmembrane helix</keyword>
<feature type="transmembrane region" description="Helical" evidence="2">
    <location>
        <begin position="335"/>
        <end position="362"/>
    </location>
</feature>
<name>A0A6H0XJS1_9PEZI</name>
<gene>
    <name evidence="3" type="ORF">AMS68_000479</name>
</gene>
<feature type="transmembrane region" description="Helical" evidence="2">
    <location>
        <begin position="294"/>
        <end position="315"/>
    </location>
</feature>
<feature type="compositionally biased region" description="Polar residues" evidence="1">
    <location>
        <begin position="119"/>
        <end position="130"/>
    </location>
</feature>
<sequence length="380" mass="43620">MANLVSQRPQEECLPAVFRDNHVFRLPSHEFDEFLRQDLSVKRIDDLERWLWIVGRPYQPRPLSTQVVLRRSIIATEEISLHLVWSAGKIFVKPLPAYLTTDAFYSDYLAPTQAKRASLNSVPPAQQSFDPLSLPRQVERGHVRGSSQSRREDVPLHDLSRSGERGSQHGSPSTRVSDEPRDMSSADAPLRPALGLLYSYLALVQTELDFALARQAHLLPHGYTWDEWKILAARAMSDWPEKSVFNHIPHRYMYGELRLSRLDKLYRFVKGDLLVGYSPLTGYTRYGDFLADNLGMIGPAAVYFVMVLSAMQVGLATERLSQDASFQYASLFFSVFTIVAPLVAIFLIMLAFMFLFFFNWIMAYIRWTHRDRQIGLRKTN</sequence>
<dbReference type="PANTHER" id="PTHR34414">
    <property type="entry name" value="HET DOMAIN-CONTAINING PROTEIN-RELATED"/>
    <property type="match status" value="1"/>
</dbReference>
<accession>A0A6H0XJS1</accession>
<keyword evidence="2" id="KW-0812">Transmembrane</keyword>
<keyword evidence="2" id="KW-0472">Membrane</keyword>
<evidence type="ECO:0000256" key="1">
    <source>
        <dbReference type="SAM" id="MobiDB-lite"/>
    </source>
</evidence>
<reference evidence="3 4" key="1">
    <citation type="journal article" date="2016" name="Sci. Rep.">
        <title>Peltaster fructicola genome reveals evolution from an invasive phytopathogen to an ectophytic parasite.</title>
        <authorList>
            <person name="Xu C."/>
            <person name="Chen H."/>
            <person name="Gleason M.L."/>
            <person name="Xu J.R."/>
            <person name="Liu H."/>
            <person name="Zhang R."/>
            <person name="Sun G."/>
        </authorList>
    </citation>
    <scope>NUCLEOTIDE SEQUENCE [LARGE SCALE GENOMIC DNA]</scope>
    <source>
        <strain evidence="3 4">LNHT1506</strain>
    </source>
</reference>
<feature type="region of interest" description="Disordered" evidence="1">
    <location>
        <begin position="119"/>
        <end position="185"/>
    </location>
</feature>
<dbReference type="InterPro" id="IPR046536">
    <property type="entry name" value="DUF6601"/>
</dbReference>
<dbReference type="OrthoDB" id="5086500at2759"/>